<reference evidence="1" key="1">
    <citation type="submission" date="2022-03" db="EMBL/GenBank/DDBJ databases">
        <authorList>
            <person name="Martin C."/>
        </authorList>
    </citation>
    <scope>NUCLEOTIDE SEQUENCE</scope>
</reference>
<protein>
    <submittedName>
        <fullName evidence="1">Uncharacterized protein</fullName>
    </submittedName>
</protein>
<evidence type="ECO:0000313" key="1">
    <source>
        <dbReference type="EMBL" id="CAH1792378.1"/>
    </source>
</evidence>
<comment type="caution">
    <text evidence="1">The sequence shown here is derived from an EMBL/GenBank/DDBJ whole genome shotgun (WGS) entry which is preliminary data.</text>
</comment>
<name>A0A8S4PGX6_OWEFU</name>
<keyword evidence="2" id="KW-1185">Reference proteome</keyword>
<evidence type="ECO:0000313" key="2">
    <source>
        <dbReference type="Proteomes" id="UP000749559"/>
    </source>
</evidence>
<dbReference type="Proteomes" id="UP000749559">
    <property type="component" value="Unassembled WGS sequence"/>
</dbReference>
<dbReference type="OrthoDB" id="9996134at2759"/>
<dbReference type="EMBL" id="CAIIXF020000008">
    <property type="protein sequence ID" value="CAH1792378.1"/>
    <property type="molecule type" value="Genomic_DNA"/>
</dbReference>
<proteinExistence type="predicted"/>
<dbReference type="AlphaFoldDB" id="A0A8S4PGX6"/>
<organism evidence="1 2">
    <name type="scientific">Owenia fusiformis</name>
    <name type="common">Polychaete worm</name>
    <dbReference type="NCBI Taxonomy" id="6347"/>
    <lineage>
        <taxon>Eukaryota</taxon>
        <taxon>Metazoa</taxon>
        <taxon>Spiralia</taxon>
        <taxon>Lophotrochozoa</taxon>
        <taxon>Annelida</taxon>
        <taxon>Polychaeta</taxon>
        <taxon>Sedentaria</taxon>
        <taxon>Canalipalpata</taxon>
        <taxon>Sabellida</taxon>
        <taxon>Oweniida</taxon>
        <taxon>Oweniidae</taxon>
        <taxon>Owenia</taxon>
    </lineage>
</organism>
<gene>
    <name evidence="1" type="ORF">OFUS_LOCUS17344</name>
</gene>
<sequence>MPAPGVRRPWTSYDARGALESDHTGWQPDSDDQVEYIPLTDNQVADHFSKMRNSSMYGDHYTGNRLPDVNDITHDTDLMSYNQRRVTPETEFSKRQKMFDYYQDLARQLYHRKNQARNPIPDQPPIVRAGRAGAPWRHVRQCTGNLGQHIAFIDGVVKQDDTHKYPPYGFVIPEIHGNPPSRVRYRSAPPKPRTFDNIYSQHARNGFKYWNGEKKQANTTRWGCLGQL</sequence>
<accession>A0A8S4PGX6</accession>